<evidence type="ECO:0000313" key="2">
    <source>
        <dbReference type="Proteomes" id="UP001516400"/>
    </source>
</evidence>
<dbReference type="PANTHER" id="PTHR15002:SF0">
    <property type="entry name" value="RIBOSOMAL BIOGENESIS PROTEIN LAS1L"/>
    <property type="match status" value="1"/>
</dbReference>
<accession>A0ABD2N9F7</accession>
<protein>
    <recommendedName>
        <fullName evidence="3">LAS1-like protein</fullName>
    </recommendedName>
</protein>
<proteinExistence type="predicted"/>
<organism evidence="1 2">
    <name type="scientific">Cryptolaemus montrouzieri</name>
    <dbReference type="NCBI Taxonomy" id="559131"/>
    <lineage>
        <taxon>Eukaryota</taxon>
        <taxon>Metazoa</taxon>
        <taxon>Ecdysozoa</taxon>
        <taxon>Arthropoda</taxon>
        <taxon>Hexapoda</taxon>
        <taxon>Insecta</taxon>
        <taxon>Pterygota</taxon>
        <taxon>Neoptera</taxon>
        <taxon>Endopterygota</taxon>
        <taxon>Coleoptera</taxon>
        <taxon>Polyphaga</taxon>
        <taxon>Cucujiformia</taxon>
        <taxon>Coccinelloidea</taxon>
        <taxon>Coccinellidae</taxon>
        <taxon>Scymninae</taxon>
        <taxon>Scymnini</taxon>
        <taxon>Cryptolaemus</taxon>
    </lineage>
</organism>
<evidence type="ECO:0000313" key="1">
    <source>
        <dbReference type="EMBL" id="KAL3275125.1"/>
    </source>
</evidence>
<keyword evidence="2" id="KW-1185">Reference proteome</keyword>
<name>A0ABD2N9F7_9CUCU</name>
<dbReference type="EMBL" id="JABFTP020000083">
    <property type="protein sequence ID" value="KAL3275125.1"/>
    <property type="molecule type" value="Genomic_DNA"/>
</dbReference>
<reference evidence="1 2" key="1">
    <citation type="journal article" date="2021" name="BMC Biol.">
        <title>Horizontally acquired antibacterial genes associated with adaptive radiation of ladybird beetles.</title>
        <authorList>
            <person name="Li H.S."/>
            <person name="Tang X.F."/>
            <person name="Huang Y.H."/>
            <person name="Xu Z.Y."/>
            <person name="Chen M.L."/>
            <person name="Du X.Y."/>
            <person name="Qiu B.Y."/>
            <person name="Chen P.T."/>
            <person name="Zhang W."/>
            <person name="Slipinski A."/>
            <person name="Escalona H.E."/>
            <person name="Waterhouse R.M."/>
            <person name="Zwick A."/>
            <person name="Pang H."/>
        </authorList>
    </citation>
    <scope>NUCLEOTIDE SEQUENCE [LARGE SCALE GENOMIC DNA]</scope>
    <source>
        <strain evidence="1">SYSU2018</strain>
    </source>
</reference>
<dbReference type="PANTHER" id="PTHR15002">
    <property type="entry name" value="RIBOSOMAL BIOGENESIS PROTEIN LAS1L"/>
    <property type="match status" value="1"/>
</dbReference>
<dbReference type="Proteomes" id="UP001516400">
    <property type="component" value="Unassembled WGS sequence"/>
</dbReference>
<gene>
    <name evidence="1" type="ORF">HHI36_019896</name>
</gene>
<dbReference type="InterPro" id="IPR007174">
    <property type="entry name" value="Las1"/>
</dbReference>
<sequence>MSLSQRYSGKVLTPWFDSAEWIETKKRIYSDCIESQQLALRQLKIWKLRTPLLSIGIEGTLILLEALLEKHRNLTDYETAQIFSTALLRFLNICAASNDRQGTFYKTAEKNDLPYWLITLRHDIAHDHKIPSKAILECALNECFKWIKQKYWDVQELHIKDYTVSYETNYMELIEENILDECSDKLNPNDFISFLEDFIFQTISEDKVKDSSIYIVSSLVDEDIILSINSCLIDDTRRIPPDFLHIWNKIINFLFRNGTIFLLINKLAEVTASTIHEHSAKEIASLWITELYHGFFNARKMKDDFKSLKSPHPEELHFRTGHLLLELMYEDDQVQHTITFEDFEKLLIEDSKSFQEKMLKKPNEFTLSYVELMLKFNGCNSDIIHTVKELQELYQNGNHFTEIGYFTKDRTNGVGVKNKFRKLTGAEKFRFKGYPLGLLPPEIS</sequence>
<evidence type="ECO:0008006" key="3">
    <source>
        <dbReference type="Google" id="ProtNLM"/>
    </source>
</evidence>
<dbReference type="Pfam" id="PF04031">
    <property type="entry name" value="Las1"/>
    <property type="match status" value="1"/>
</dbReference>
<dbReference type="AlphaFoldDB" id="A0ABD2N9F7"/>
<comment type="caution">
    <text evidence="1">The sequence shown here is derived from an EMBL/GenBank/DDBJ whole genome shotgun (WGS) entry which is preliminary data.</text>
</comment>